<evidence type="ECO:0000256" key="1">
    <source>
        <dbReference type="SAM" id="SignalP"/>
    </source>
</evidence>
<dbReference type="Proteomes" id="UP001198901">
    <property type="component" value="Unassembled WGS sequence"/>
</dbReference>
<evidence type="ECO:0000313" key="3">
    <source>
        <dbReference type="Proteomes" id="UP001198901"/>
    </source>
</evidence>
<evidence type="ECO:0008006" key="4">
    <source>
        <dbReference type="Google" id="ProtNLM"/>
    </source>
</evidence>
<dbReference type="EMBL" id="JAIUJR010000002">
    <property type="protein sequence ID" value="MCA0131704.1"/>
    <property type="molecule type" value="Genomic_DNA"/>
</dbReference>
<keyword evidence="3" id="KW-1185">Reference proteome</keyword>
<accession>A0ABS7XNX4</accession>
<reference evidence="3" key="1">
    <citation type="submission" date="2023-07" db="EMBL/GenBank/DDBJ databases">
        <authorList>
            <person name="Yue Y."/>
        </authorList>
    </citation>
    <scope>NUCLEOTIDE SEQUENCE [LARGE SCALE GENOMIC DNA]</scope>
    <source>
        <strain evidence="3">D23</strain>
    </source>
</reference>
<comment type="caution">
    <text evidence="2">The sequence shown here is derived from an EMBL/GenBank/DDBJ whole genome shotgun (WGS) entry which is preliminary data.</text>
</comment>
<keyword evidence="1" id="KW-0732">Signal</keyword>
<protein>
    <recommendedName>
        <fullName evidence="4">DUF4919 domain-containing protein</fullName>
    </recommendedName>
</protein>
<feature type="signal peptide" evidence="1">
    <location>
        <begin position="1"/>
        <end position="20"/>
    </location>
</feature>
<dbReference type="RefSeq" id="WP_224526150.1">
    <property type="nucleotide sequence ID" value="NZ_JAIUJR010000002.1"/>
</dbReference>
<organism evidence="2 3">
    <name type="scientific">Winogradskyella alexanderae</name>
    <dbReference type="NCBI Taxonomy" id="2877123"/>
    <lineage>
        <taxon>Bacteria</taxon>
        <taxon>Pseudomonadati</taxon>
        <taxon>Bacteroidota</taxon>
        <taxon>Flavobacteriia</taxon>
        <taxon>Flavobacteriales</taxon>
        <taxon>Flavobacteriaceae</taxon>
        <taxon>Winogradskyella</taxon>
    </lineage>
</organism>
<feature type="chain" id="PRO_5045050550" description="DUF4919 domain-containing protein" evidence="1">
    <location>
        <begin position="21"/>
        <end position="176"/>
    </location>
</feature>
<gene>
    <name evidence="2" type="ORF">LBU54_03850</name>
</gene>
<sequence length="176" mass="20610">MKKSVLIVFTAIICALQAHSQSELSQKTIDSIMELSFYEFDQNMDGGWRYYSNKEDFESATTLIKLYLEKHQDIESAKRGIISFHCGQMLALLDKNEEAIPYMEASKMKENDVMNWDVYVDATIAFLKKERETFDKKKAELKEKSRLPQDQNRNLIFLNKLEAHFDKTYMQAVRAE</sequence>
<name>A0ABS7XNX4_9FLAO</name>
<proteinExistence type="predicted"/>
<evidence type="ECO:0000313" key="2">
    <source>
        <dbReference type="EMBL" id="MCA0131704.1"/>
    </source>
</evidence>